<name>A0ABV2QI06_9MICO</name>
<feature type="compositionally biased region" description="Low complexity" evidence="1">
    <location>
        <begin position="330"/>
        <end position="342"/>
    </location>
</feature>
<dbReference type="RefSeq" id="WP_354022892.1">
    <property type="nucleotide sequence ID" value="NZ_JBEPSJ010000001.1"/>
</dbReference>
<reference evidence="2 3" key="1">
    <citation type="submission" date="2024-06" db="EMBL/GenBank/DDBJ databases">
        <title>Sorghum-associated microbial communities from plants grown in Nebraska, USA.</title>
        <authorList>
            <person name="Schachtman D."/>
        </authorList>
    </citation>
    <scope>NUCLEOTIDE SEQUENCE [LARGE SCALE GENOMIC DNA]</scope>
    <source>
        <strain evidence="2 3">2857</strain>
    </source>
</reference>
<sequence>MDTSHSRSPLPVLRILVLAASAAFLWFVASLFLGSSSAAASHADERSPLDGVASLVGSVTAPVTAAVTPVVATPVAVVVPVVEAVAPVAAPVVSAAVSAPVAAAVAPVVKPAATVVSTVTAPAAPVVTTVVAPVLAPVVATLTPVVGALAPAVAPLAPVVAPLAPVLGPVIAPLAPVLGPVVAPLGPVLGPVVAPLTPAVDVLTPLLSGRDPAARTPGVAAALAFVQPSTDGSNARTTDGAALASLGRALSAPASGASIEASTLVTPSGGLPSPLPGESPADPALPAASSGGAAGGGGGCASAAGDDPARFSFDFAVSGMRAPLFDDELPSSPTFPSDTTPD</sequence>
<organism evidence="2 3">
    <name type="scientific">Conyzicola nivalis</name>
    <dbReference type="NCBI Taxonomy" id="1477021"/>
    <lineage>
        <taxon>Bacteria</taxon>
        <taxon>Bacillati</taxon>
        <taxon>Actinomycetota</taxon>
        <taxon>Actinomycetes</taxon>
        <taxon>Micrococcales</taxon>
        <taxon>Microbacteriaceae</taxon>
        <taxon>Conyzicola</taxon>
    </lineage>
</organism>
<gene>
    <name evidence="2" type="ORF">ABIE21_000166</name>
</gene>
<feature type="region of interest" description="Disordered" evidence="1">
    <location>
        <begin position="263"/>
        <end position="303"/>
    </location>
</feature>
<proteinExistence type="predicted"/>
<feature type="compositionally biased region" description="Low complexity" evidence="1">
    <location>
        <begin position="267"/>
        <end position="291"/>
    </location>
</feature>
<evidence type="ECO:0000313" key="2">
    <source>
        <dbReference type="EMBL" id="MET4580676.1"/>
    </source>
</evidence>
<feature type="region of interest" description="Disordered" evidence="1">
    <location>
        <begin position="323"/>
        <end position="342"/>
    </location>
</feature>
<dbReference type="Proteomes" id="UP001549257">
    <property type="component" value="Unassembled WGS sequence"/>
</dbReference>
<protein>
    <submittedName>
        <fullName evidence="2">Uncharacterized protein</fullName>
    </submittedName>
</protein>
<accession>A0ABV2QI06</accession>
<evidence type="ECO:0000313" key="3">
    <source>
        <dbReference type="Proteomes" id="UP001549257"/>
    </source>
</evidence>
<comment type="caution">
    <text evidence="2">The sequence shown here is derived from an EMBL/GenBank/DDBJ whole genome shotgun (WGS) entry which is preliminary data.</text>
</comment>
<evidence type="ECO:0000256" key="1">
    <source>
        <dbReference type="SAM" id="MobiDB-lite"/>
    </source>
</evidence>
<keyword evidence="3" id="KW-1185">Reference proteome</keyword>
<dbReference type="EMBL" id="JBEPSJ010000001">
    <property type="protein sequence ID" value="MET4580676.1"/>
    <property type="molecule type" value="Genomic_DNA"/>
</dbReference>